<dbReference type="RefSeq" id="WP_081150450.1">
    <property type="nucleotide sequence ID" value="NZ_LVYD01000056.1"/>
</dbReference>
<feature type="signal peptide" evidence="1">
    <location>
        <begin position="1"/>
        <end position="18"/>
    </location>
</feature>
<dbReference type="EMBL" id="LVYD01000056">
    <property type="protein sequence ID" value="OQP61723.1"/>
    <property type="molecule type" value="Genomic_DNA"/>
</dbReference>
<accession>A0A1V9FTR0</accession>
<organism evidence="2 3">
    <name type="scientific">Niastella vici</name>
    <dbReference type="NCBI Taxonomy" id="1703345"/>
    <lineage>
        <taxon>Bacteria</taxon>
        <taxon>Pseudomonadati</taxon>
        <taxon>Bacteroidota</taxon>
        <taxon>Chitinophagia</taxon>
        <taxon>Chitinophagales</taxon>
        <taxon>Chitinophagaceae</taxon>
        <taxon>Niastella</taxon>
    </lineage>
</organism>
<feature type="chain" id="PRO_5012212777" description="DUF4410 domain-containing protein" evidence="1">
    <location>
        <begin position="19"/>
        <end position="146"/>
    </location>
</feature>
<evidence type="ECO:0000256" key="1">
    <source>
        <dbReference type="SAM" id="SignalP"/>
    </source>
</evidence>
<protein>
    <recommendedName>
        <fullName evidence="4">DUF4410 domain-containing protein</fullName>
    </recommendedName>
</protein>
<dbReference type="AlphaFoldDB" id="A0A1V9FTR0"/>
<evidence type="ECO:0000313" key="2">
    <source>
        <dbReference type="EMBL" id="OQP61723.1"/>
    </source>
</evidence>
<evidence type="ECO:0008006" key="4">
    <source>
        <dbReference type="Google" id="ProtNLM"/>
    </source>
</evidence>
<reference evidence="2 3" key="1">
    <citation type="submission" date="2016-03" db="EMBL/GenBank/DDBJ databases">
        <title>Niastella vici sp. nov., isolated from farmland soil.</title>
        <authorList>
            <person name="Chen L."/>
            <person name="Wang D."/>
            <person name="Yang S."/>
            <person name="Wang G."/>
        </authorList>
    </citation>
    <scope>NUCLEOTIDE SEQUENCE [LARGE SCALE GENOMIC DNA]</scope>
    <source>
        <strain evidence="2 3">DJ57</strain>
    </source>
</reference>
<gene>
    <name evidence="2" type="ORF">A3860_31145</name>
</gene>
<sequence>MKLIALITLALLASNCFAQRYVIIDRKLKKPLRLADTITKAQMDKGFFAVEKQNTDTLIAKLELIRERLKQVAREKYDEVKWNVGSTLLTIRVVKWTYGDRLNVALSTDTGNGHDRAFYIVDSRYTNHDNAGYLKKLIAYIEKGKS</sequence>
<comment type="caution">
    <text evidence="2">The sequence shown here is derived from an EMBL/GenBank/DDBJ whole genome shotgun (WGS) entry which is preliminary data.</text>
</comment>
<proteinExistence type="predicted"/>
<evidence type="ECO:0000313" key="3">
    <source>
        <dbReference type="Proteomes" id="UP000192796"/>
    </source>
</evidence>
<keyword evidence="1" id="KW-0732">Signal</keyword>
<keyword evidence="3" id="KW-1185">Reference proteome</keyword>
<dbReference type="Proteomes" id="UP000192796">
    <property type="component" value="Unassembled WGS sequence"/>
</dbReference>
<name>A0A1V9FTR0_9BACT</name>